<dbReference type="EMBL" id="JANAWD010000735">
    <property type="protein sequence ID" value="KAJ3476236.1"/>
    <property type="molecule type" value="Genomic_DNA"/>
</dbReference>
<reference evidence="9" key="1">
    <citation type="submission" date="2022-07" db="EMBL/GenBank/DDBJ databases">
        <title>Genome Sequence of Physisporinus lineatus.</title>
        <authorList>
            <person name="Buettner E."/>
        </authorList>
    </citation>
    <scope>NUCLEOTIDE SEQUENCE</scope>
    <source>
        <strain evidence="9">VT162</strain>
    </source>
</reference>
<feature type="region of interest" description="Disordered" evidence="6">
    <location>
        <begin position="201"/>
        <end position="248"/>
    </location>
</feature>
<proteinExistence type="inferred from homology"/>
<sequence length="332" mass="37006">MDEIIPGVWIGDLASALNTDVLKQNKIQSIVSVMRGKLTIREISLNDEPEEDILQYLVPAIAFISREREKDRGVLVHCQAGISRSSAIVAAYLMYSEGLDTQGALDLIRKARPNADPNEGFLSQLETFHQASFQVSRHDKAIRMYYLDRVMKDVMNGGGPVETEMFARHPDDPVPSKDPHLRKIRCKMCRQELATREHMLDHGQMGPSSLVPVDPVPEPPPPQQGSSDTAAESSTSEPSLIIPGPPNVHKPRAQVMKPFILSNPKCSGYFVEPMKWMESFLSQGQLSGKIVCPNKRCKAKLGNYDWAGVSCSCREWVVPGFCIHRSKVDEIE</sequence>
<dbReference type="Proteomes" id="UP001212997">
    <property type="component" value="Unassembled WGS sequence"/>
</dbReference>
<keyword evidence="10" id="KW-1185">Reference proteome</keyword>
<feature type="domain" description="Tyrosine specific protein phosphatases" evidence="8">
    <location>
        <begin position="55"/>
        <end position="115"/>
    </location>
</feature>
<dbReference type="PANTHER" id="PTHR45848:SF4">
    <property type="entry name" value="DUAL SPECIFICITY PROTEIN PHOSPHATASE 12"/>
    <property type="match status" value="1"/>
</dbReference>
<dbReference type="InterPro" id="IPR020422">
    <property type="entry name" value="TYR_PHOSPHATASE_DUAL_dom"/>
</dbReference>
<dbReference type="InterPro" id="IPR016278">
    <property type="entry name" value="DUSP12"/>
</dbReference>
<feature type="active site" description="Phosphocysteine intermediate" evidence="5">
    <location>
        <position position="78"/>
    </location>
</feature>
<evidence type="ECO:0000256" key="6">
    <source>
        <dbReference type="SAM" id="MobiDB-lite"/>
    </source>
</evidence>
<dbReference type="InterPro" id="IPR000340">
    <property type="entry name" value="Dual-sp_phosphatase_cat-dom"/>
</dbReference>
<evidence type="ECO:0000313" key="9">
    <source>
        <dbReference type="EMBL" id="KAJ3476236.1"/>
    </source>
</evidence>
<dbReference type="PROSITE" id="PS50054">
    <property type="entry name" value="TYR_PHOSPHATASE_DUAL"/>
    <property type="match status" value="1"/>
</dbReference>
<evidence type="ECO:0000313" key="10">
    <source>
        <dbReference type="Proteomes" id="UP001212997"/>
    </source>
</evidence>
<keyword evidence="3" id="KW-0378">Hydrolase</keyword>
<dbReference type="AlphaFoldDB" id="A0AAD5UUF5"/>
<dbReference type="InterPro" id="IPR029021">
    <property type="entry name" value="Prot-tyrosine_phosphatase-like"/>
</dbReference>
<comment type="caution">
    <text evidence="9">The sequence shown here is derived from an EMBL/GenBank/DDBJ whole genome shotgun (WGS) entry which is preliminary data.</text>
</comment>
<dbReference type="PROSITE" id="PS00383">
    <property type="entry name" value="TYR_PHOSPHATASE_1"/>
    <property type="match status" value="1"/>
</dbReference>
<feature type="compositionally biased region" description="Pro residues" evidence="6">
    <location>
        <begin position="214"/>
        <end position="223"/>
    </location>
</feature>
<dbReference type="Pfam" id="PF00782">
    <property type="entry name" value="DSPc"/>
    <property type="match status" value="1"/>
</dbReference>
<protein>
    <recommendedName>
        <fullName evidence="2">protein-tyrosine-phosphatase</fullName>
        <ecNumber evidence="2">3.1.3.48</ecNumber>
    </recommendedName>
</protein>
<dbReference type="Gene3D" id="3.90.190.10">
    <property type="entry name" value="Protein tyrosine phosphatase superfamily"/>
    <property type="match status" value="1"/>
</dbReference>
<evidence type="ECO:0000259" key="7">
    <source>
        <dbReference type="PROSITE" id="PS50054"/>
    </source>
</evidence>
<dbReference type="InterPro" id="IPR000387">
    <property type="entry name" value="Tyr_Pase_dom"/>
</dbReference>
<evidence type="ECO:0000256" key="5">
    <source>
        <dbReference type="PIRSR" id="PIRSR000941-50"/>
    </source>
</evidence>
<accession>A0AAD5UUF5</accession>
<dbReference type="GO" id="GO:0004725">
    <property type="term" value="F:protein tyrosine phosphatase activity"/>
    <property type="evidence" value="ECO:0007669"/>
    <property type="project" value="UniProtKB-EC"/>
</dbReference>
<comment type="similarity">
    <text evidence="1">Belongs to the protein-tyrosine phosphatase family. Non-receptor class dual specificity subfamily.</text>
</comment>
<evidence type="ECO:0000259" key="8">
    <source>
        <dbReference type="PROSITE" id="PS50056"/>
    </source>
</evidence>
<dbReference type="PANTHER" id="PTHR45848">
    <property type="entry name" value="DUAL SPECIFICITY PROTEIN PHOSPHATASE 12 FAMILY MEMBER"/>
    <property type="match status" value="1"/>
</dbReference>
<dbReference type="PROSITE" id="PS50056">
    <property type="entry name" value="TYR_PHOSPHATASE_2"/>
    <property type="match status" value="1"/>
</dbReference>
<dbReference type="EC" id="3.1.3.48" evidence="2"/>
<dbReference type="InterPro" id="IPR016130">
    <property type="entry name" value="Tyr_Pase_AS"/>
</dbReference>
<dbReference type="PIRSF" id="PIRSF000941">
    <property type="entry name" value="DUSP12"/>
    <property type="match status" value="1"/>
</dbReference>
<gene>
    <name evidence="9" type="ORF">NLI96_g11299</name>
</gene>
<dbReference type="SMART" id="SM00195">
    <property type="entry name" value="DSPc"/>
    <property type="match status" value="1"/>
</dbReference>
<dbReference type="CDD" id="cd14498">
    <property type="entry name" value="DSP"/>
    <property type="match status" value="1"/>
</dbReference>
<evidence type="ECO:0000256" key="1">
    <source>
        <dbReference type="ARBA" id="ARBA00008601"/>
    </source>
</evidence>
<dbReference type="GO" id="GO:0005634">
    <property type="term" value="C:nucleus"/>
    <property type="evidence" value="ECO:0007669"/>
    <property type="project" value="TreeGrafter"/>
</dbReference>
<evidence type="ECO:0000256" key="2">
    <source>
        <dbReference type="ARBA" id="ARBA00013064"/>
    </source>
</evidence>
<feature type="compositionally biased region" description="Low complexity" evidence="6">
    <location>
        <begin position="226"/>
        <end position="239"/>
    </location>
</feature>
<dbReference type="SUPFAM" id="SSF52799">
    <property type="entry name" value="(Phosphotyrosine protein) phosphatases II"/>
    <property type="match status" value="1"/>
</dbReference>
<evidence type="ECO:0000256" key="4">
    <source>
        <dbReference type="ARBA" id="ARBA00022912"/>
    </source>
</evidence>
<name>A0AAD5UUF5_9APHY</name>
<evidence type="ECO:0000256" key="3">
    <source>
        <dbReference type="ARBA" id="ARBA00022801"/>
    </source>
</evidence>
<keyword evidence="4" id="KW-0904">Protein phosphatase</keyword>
<dbReference type="GO" id="GO:0008138">
    <property type="term" value="F:protein tyrosine/serine/threonine phosphatase activity"/>
    <property type="evidence" value="ECO:0007669"/>
    <property type="project" value="InterPro"/>
</dbReference>
<feature type="domain" description="Tyrosine-protein phosphatase" evidence="7">
    <location>
        <begin position="1"/>
        <end position="134"/>
    </location>
</feature>
<organism evidence="9 10">
    <name type="scientific">Meripilus lineatus</name>
    <dbReference type="NCBI Taxonomy" id="2056292"/>
    <lineage>
        <taxon>Eukaryota</taxon>
        <taxon>Fungi</taxon>
        <taxon>Dikarya</taxon>
        <taxon>Basidiomycota</taxon>
        <taxon>Agaricomycotina</taxon>
        <taxon>Agaricomycetes</taxon>
        <taxon>Polyporales</taxon>
        <taxon>Meripilaceae</taxon>
        <taxon>Meripilus</taxon>
    </lineage>
</organism>